<evidence type="ECO:0000256" key="5">
    <source>
        <dbReference type="ARBA" id="ARBA00022989"/>
    </source>
</evidence>
<keyword evidence="5 7" id="KW-1133">Transmembrane helix</keyword>
<evidence type="ECO:0000256" key="1">
    <source>
        <dbReference type="ARBA" id="ARBA00004141"/>
    </source>
</evidence>
<dbReference type="AlphaFoldDB" id="A0A4R4P038"/>
<sequence>MATTQGERQEAPACYRHPKRETYVRCTRCDRYICPDCMRDAAVGQQCVECVREGNRTVRQGRTVFGGKVSVTPWATYVLIAVNVLVYLGELAKPDLADMLGSLGMGLIGPDGGMYAADGGTYPGFESVGVAYGEWYRLITSAFVHLLPTEGGFGILHIVLNMWWLWRLGRPTEEMLGRWRFLALYLLGALGGSVLGYLIDPDMNAVGASGAVFGLTAAYWIFMRRLGHPMDEANRLVAFALLWLVVSAGVTAWQAHLGGLLAGGAIALAFAHAPRERRALVQVGAAAAMLVLLTVLVVIKTSELGGTLL</sequence>
<dbReference type="Gene3D" id="1.20.1540.10">
    <property type="entry name" value="Rhomboid-like"/>
    <property type="match status" value="1"/>
</dbReference>
<dbReference type="PANTHER" id="PTHR43731:SF14">
    <property type="entry name" value="PRESENILIN-ASSOCIATED RHOMBOID-LIKE PROTEIN, MITOCHONDRIAL"/>
    <property type="match status" value="1"/>
</dbReference>
<dbReference type="GO" id="GO:0004252">
    <property type="term" value="F:serine-type endopeptidase activity"/>
    <property type="evidence" value="ECO:0007669"/>
    <property type="project" value="InterPro"/>
</dbReference>
<evidence type="ECO:0000259" key="8">
    <source>
        <dbReference type="Pfam" id="PF01694"/>
    </source>
</evidence>
<evidence type="ECO:0000256" key="4">
    <source>
        <dbReference type="ARBA" id="ARBA00022801"/>
    </source>
</evidence>
<comment type="similarity">
    <text evidence="2">Belongs to the peptidase S54 family.</text>
</comment>
<protein>
    <submittedName>
        <fullName evidence="9">Rhomboid family intramembrane serine protease</fullName>
    </submittedName>
</protein>
<dbReference type="InterPro" id="IPR022764">
    <property type="entry name" value="Peptidase_S54_rhomboid_dom"/>
</dbReference>
<name>A0A4R4P038_9ACTN</name>
<feature type="transmembrane region" description="Helical" evidence="7">
    <location>
        <begin position="181"/>
        <end position="199"/>
    </location>
</feature>
<organism evidence="9 10">
    <name type="scientific">Actinomadura bangladeshensis</name>
    <dbReference type="NCBI Taxonomy" id="453573"/>
    <lineage>
        <taxon>Bacteria</taxon>
        <taxon>Bacillati</taxon>
        <taxon>Actinomycetota</taxon>
        <taxon>Actinomycetes</taxon>
        <taxon>Streptosporangiales</taxon>
        <taxon>Thermomonosporaceae</taxon>
        <taxon>Actinomadura</taxon>
    </lineage>
</organism>
<dbReference type="PANTHER" id="PTHR43731">
    <property type="entry name" value="RHOMBOID PROTEASE"/>
    <property type="match status" value="1"/>
</dbReference>
<dbReference type="OrthoDB" id="9807874at2"/>
<feature type="transmembrane region" description="Helical" evidence="7">
    <location>
        <begin position="234"/>
        <end position="250"/>
    </location>
</feature>
<comment type="subcellular location">
    <subcellularLocation>
        <location evidence="1">Membrane</location>
        <topology evidence="1">Multi-pass membrane protein</topology>
    </subcellularLocation>
</comment>
<keyword evidence="10" id="KW-1185">Reference proteome</keyword>
<feature type="domain" description="Peptidase S54 rhomboid" evidence="8">
    <location>
        <begin position="133"/>
        <end position="270"/>
    </location>
</feature>
<evidence type="ECO:0000256" key="3">
    <source>
        <dbReference type="ARBA" id="ARBA00022692"/>
    </source>
</evidence>
<dbReference type="InterPro" id="IPR050925">
    <property type="entry name" value="Rhomboid_protease_S54"/>
</dbReference>
<keyword evidence="6 7" id="KW-0472">Membrane</keyword>
<dbReference type="GO" id="GO:0016020">
    <property type="term" value="C:membrane"/>
    <property type="evidence" value="ECO:0007669"/>
    <property type="project" value="UniProtKB-SubCell"/>
</dbReference>
<dbReference type="Pfam" id="PF01694">
    <property type="entry name" value="Rhomboid"/>
    <property type="match status" value="1"/>
</dbReference>
<feature type="transmembrane region" description="Helical" evidence="7">
    <location>
        <begin position="69"/>
        <end position="89"/>
    </location>
</feature>
<dbReference type="SUPFAM" id="SSF144091">
    <property type="entry name" value="Rhomboid-like"/>
    <property type="match status" value="1"/>
</dbReference>
<dbReference type="EMBL" id="SMJW01000106">
    <property type="protein sequence ID" value="TDC13212.1"/>
    <property type="molecule type" value="Genomic_DNA"/>
</dbReference>
<keyword evidence="4" id="KW-0378">Hydrolase</keyword>
<reference evidence="9 10" key="1">
    <citation type="submission" date="2019-03" db="EMBL/GenBank/DDBJ databases">
        <title>Draft genome sequences of novel Actinobacteria.</title>
        <authorList>
            <person name="Sahin N."/>
            <person name="Ay H."/>
            <person name="Saygin H."/>
        </authorList>
    </citation>
    <scope>NUCLEOTIDE SEQUENCE [LARGE SCALE GENOMIC DNA]</scope>
    <source>
        <strain evidence="9 10">DSM 45347</strain>
    </source>
</reference>
<evidence type="ECO:0000256" key="7">
    <source>
        <dbReference type="SAM" id="Phobius"/>
    </source>
</evidence>
<dbReference type="InterPro" id="IPR035952">
    <property type="entry name" value="Rhomboid-like_sf"/>
</dbReference>
<comment type="caution">
    <text evidence="9">The sequence shown here is derived from an EMBL/GenBank/DDBJ whole genome shotgun (WGS) entry which is preliminary data.</text>
</comment>
<evidence type="ECO:0000256" key="6">
    <source>
        <dbReference type="ARBA" id="ARBA00023136"/>
    </source>
</evidence>
<evidence type="ECO:0000313" key="10">
    <source>
        <dbReference type="Proteomes" id="UP000295431"/>
    </source>
</evidence>
<keyword evidence="3 7" id="KW-0812">Transmembrane</keyword>
<proteinExistence type="inferred from homology"/>
<evidence type="ECO:0000313" key="9">
    <source>
        <dbReference type="EMBL" id="TDC13212.1"/>
    </source>
</evidence>
<accession>A0A4R4P038</accession>
<feature type="transmembrane region" description="Helical" evidence="7">
    <location>
        <begin position="205"/>
        <end position="222"/>
    </location>
</feature>
<feature type="transmembrane region" description="Helical" evidence="7">
    <location>
        <begin position="280"/>
        <end position="299"/>
    </location>
</feature>
<keyword evidence="9" id="KW-0645">Protease</keyword>
<evidence type="ECO:0000256" key="2">
    <source>
        <dbReference type="ARBA" id="ARBA00009045"/>
    </source>
</evidence>
<gene>
    <name evidence="9" type="ORF">E1284_20960</name>
</gene>
<dbReference type="GO" id="GO:0006508">
    <property type="term" value="P:proteolysis"/>
    <property type="evidence" value="ECO:0007669"/>
    <property type="project" value="UniProtKB-KW"/>
</dbReference>
<dbReference type="Proteomes" id="UP000295431">
    <property type="component" value="Unassembled WGS sequence"/>
</dbReference>